<feature type="region of interest" description="Disordered" evidence="1">
    <location>
        <begin position="64"/>
        <end position="83"/>
    </location>
</feature>
<comment type="caution">
    <text evidence="2">The sequence shown here is derived from an EMBL/GenBank/DDBJ whole genome shotgun (WGS) entry which is preliminary data.</text>
</comment>
<feature type="region of interest" description="Disordered" evidence="1">
    <location>
        <begin position="213"/>
        <end position="249"/>
    </location>
</feature>
<sequence>MGVIIIISFLERQHRHVSTSPHHWDLAACSVTVVSSARGHCSGGSLRVGVRAINIRSDKQGRRLAPQPLGKQHRAQARSGKHAQLDTHTVHVFIKGCTTLEESGGLAVPLPLGVVEAGSHGQKWGPIGLGPVTQLGTVSDAVVNQSAQKADMFENSHALVSVFSVVRHRRHMRFRGVRHVCCAQVIVMSASLKYSSIILHLYGEAVMTGRAGKHEMQKPPNPRYETRHQVARSPKDVRTPPASKTSWFDRDGNLKDKNRCIYCVRSLSLSEPEPKNEDQFRKMYGDKRIHQATKQLTSHQGASKPKVQTWSRVLRVLSVSNKRKKRVLLDVETISFARAATSAAPELVAGRCCPSVWRCATGSRKAAGRGAPIATDIHKNLIRARLAEISMLYDVEMSRDGQLRRECLFQPYSTEDVAGNAEYEGIRIRPTTLIGLRFGAGSRAGGSVDELSAACPDRPPRPASVFYENSGTGRYRSMLQRLGGAISKTVVFY</sequence>
<keyword evidence="3" id="KW-1185">Reference proteome</keyword>
<reference evidence="2" key="1">
    <citation type="submission" date="2023-03" db="EMBL/GenBank/DDBJ databases">
        <title>Massive genome expansion in bonnet fungi (Mycena s.s.) driven by repeated elements and novel gene families across ecological guilds.</title>
        <authorList>
            <consortium name="Lawrence Berkeley National Laboratory"/>
            <person name="Harder C.B."/>
            <person name="Miyauchi S."/>
            <person name="Viragh M."/>
            <person name="Kuo A."/>
            <person name="Thoen E."/>
            <person name="Andreopoulos B."/>
            <person name="Lu D."/>
            <person name="Skrede I."/>
            <person name="Drula E."/>
            <person name="Henrissat B."/>
            <person name="Morin E."/>
            <person name="Kohler A."/>
            <person name="Barry K."/>
            <person name="LaButti K."/>
            <person name="Morin E."/>
            <person name="Salamov A."/>
            <person name="Lipzen A."/>
            <person name="Mereny Z."/>
            <person name="Hegedus B."/>
            <person name="Baldrian P."/>
            <person name="Stursova M."/>
            <person name="Weitz H."/>
            <person name="Taylor A."/>
            <person name="Grigoriev I.V."/>
            <person name="Nagy L.G."/>
            <person name="Martin F."/>
            <person name="Kauserud H."/>
        </authorList>
    </citation>
    <scope>NUCLEOTIDE SEQUENCE</scope>
    <source>
        <strain evidence="2">9144</strain>
    </source>
</reference>
<feature type="compositionally biased region" description="Basic residues" evidence="1">
    <location>
        <begin position="71"/>
        <end position="81"/>
    </location>
</feature>
<protein>
    <submittedName>
        <fullName evidence="2">Uncharacterized protein</fullName>
    </submittedName>
</protein>
<feature type="compositionally biased region" description="Basic and acidic residues" evidence="1">
    <location>
        <begin position="224"/>
        <end position="238"/>
    </location>
</feature>
<evidence type="ECO:0000313" key="2">
    <source>
        <dbReference type="EMBL" id="KAJ7202116.1"/>
    </source>
</evidence>
<organism evidence="2 3">
    <name type="scientific">Mycena pura</name>
    <dbReference type="NCBI Taxonomy" id="153505"/>
    <lineage>
        <taxon>Eukaryota</taxon>
        <taxon>Fungi</taxon>
        <taxon>Dikarya</taxon>
        <taxon>Basidiomycota</taxon>
        <taxon>Agaricomycotina</taxon>
        <taxon>Agaricomycetes</taxon>
        <taxon>Agaricomycetidae</taxon>
        <taxon>Agaricales</taxon>
        <taxon>Marasmiineae</taxon>
        <taxon>Mycenaceae</taxon>
        <taxon>Mycena</taxon>
    </lineage>
</organism>
<gene>
    <name evidence="2" type="ORF">GGX14DRAFT_654829</name>
</gene>
<accession>A0AAD6V3R5</accession>
<dbReference type="AlphaFoldDB" id="A0AAD6V3R5"/>
<evidence type="ECO:0000313" key="3">
    <source>
        <dbReference type="Proteomes" id="UP001219525"/>
    </source>
</evidence>
<dbReference type="Proteomes" id="UP001219525">
    <property type="component" value="Unassembled WGS sequence"/>
</dbReference>
<name>A0AAD6V3R5_9AGAR</name>
<dbReference type="EMBL" id="JARJCW010000056">
    <property type="protein sequence ID" value="KAJ7202116.1"/>
    <property type="molecule type" value="Genomic_DNA"/>
</dbReference>
<proteinExistence type="predicted"/>
<evidence type="ECO:0000256" key="1">
    <source>
        <dbReference type="SAM" id="MobiDB-lite"/>
    </source>
</evidence>